<proteinExistence type="predicted"/>
<keyword evidence="2" id="KW-1185">Reference proteome</keyword>
<evidence type="ECO:0000313" key="2">
    <source>
        <dbReference type="Proteomes" id="UP001642487"/>
    </source>
</evidence>
<sequence length="121" mass="13729">MKDYLALNQKSLPRSHMANLDYKQNSTSLPPLALRPSSCTPKLTAATMFLHTNEESIGNDIVPQHVRYLYRQRLHMPNFPRAWTEANIGSKRVGHSCLTLSKDPHPFIQQIASTSRNSIQT</sequence>
<dbReference type="Proteomes" id="UP001642487">
    <property type="component" value="Chromosome 1"/>
</dbReference>
<evidence type="ECO:0000313" key="1">
    <source>
        <dbReference type="EMBL" id="CAK9309703.1"/>
    </source>
</evidence>
<reference evidence="1 2" key="1">
    <citation type="submission" date="2024-03" db="EMBL/GenBank/DDBJ databases">
        <authorList>
            <person name="Gkanogiannis A."/>
            <person name="Becerra Lopez-Lavalle L."/>
        </authorList>
    </citation>
    <scope>NUCLEOTIDE SEQUENCE [LARGE SCALE GENOMIC DNA]</scope>
</reference>
<gene>
    <name evidence="1" type="ORF">CITCOLO1_LOCUS1286</name>
</gene>
<dbReference type="EMBL" id="OZ021735">
    <property type="protein sequence ID" value="CAK9309703.1"/>
    <property type="molecule type" value="Genomic_DNA"/>
</dbReference>
<accession>A0ABP0XNG5</accession>
<organism evidence="1 2">
    <name type="scientific">Citrullus colocynthis</name>
    <name type="common">colocynth</name>
    <dbReference type="NCBI Taxonomy" id="252529"/>
    <lineage>
        <taxon>Eukaryota</taxon>
        <taxon>Viridiplantae</taxon>
        <taxon>Streptophyta</taxon>
        <taxon>Embryophyta</taxon>
        <taxon>Tracheophyta</taxon>
        <taxon>Spermatophyta</taxon>
        <taxon>Magnoliopsida</taxon>
        <taxon>eudicotyledons</taxon>
        <taxon>Gunneridae</taxon>
        <taxon>Pentapetalae</taxon>
        <taxon>rosids</taxon>
        <taxon>fabids</taxon>
        <taxon>Cucurbitales</taxon>
        <taxon>Cucurbitaceae</taxon>
        <taxon>Benincaseae</taxon>
        <taxon>Citrullus</taxon>
    </lineage>
</organism>
<protein>
    <submittedName>
        <fullName evidence="1">Uncharacterized protein</fullName>
    </submittedName>
</protein>
<name>A0ABP0XNG5_9ROSI</name>